<reference evidence="2 3" key="1">
    <citation type="journal article" date="2020" name="Nature">
        <title>Six reference-quality genomes reveal evolution of bat adaptations.</title>
        <authorList>
            <person name="Jebb D."/>
            <person name="Huang Z."/>
            <person name="Pippel M."/>
            <person name="Hughes G.M."/>
            <person name="Lavrichenko K."/>
            <person name="Devanna P."/>
            <person name="Winkler S."/>
            <person name="Jermiin L.S."/>
            <person name="Skirmuntt E.C."/>
            <person name="Katzourakis A."/>
            <person name="Burkitt-Gray L."/>
            <person name="Ray D.A."/>
            <person name="Sullivan K.A.M."/>
            <person name="Roscito J.G."/>
            <person name="Kirilenko B.M."/>
            <person name="Davalos L.M."/>
            <person name="Corthals A.P."/>
            <person name="Power M.L."/>
            <person name="Jones G."/>
            <person name="Ransome R.D."/>
            <person name="Dechmann D.K.N."/>
            <person name="Locatelli A.G."/>
            <person name="Puechmaille S.J."/>
            <person name="Fedrigo O."/>
            <person name="Jarvis E.D."/>
            <person name="Hiller M."/>
            <person name="Vernes S.C."/>
            <person name="Myers E.W."/>
            <person name="Teeling E.C."/>
        </authorList>
    </citation>
    <scope>NUCLEOTIDE SEQUENCE [LARGE SCALE GENOMIC DNA]</scope>
    <source>
        <strain evidence="2">Bat1K_MPI-CBG_1</strain>
    </source>
</reference>
<evidence type="ECO:0000256" key="1">
    <source>
        <dbReference type="SAM" id="MobiDB-lite"/>
    </source>
</evidence>
<feature type="compositionally biased region" description="Pro residues" evidence="1">
    <location>
        <begin position="9"/>
        <end position="20"/>
    </location>
</feature>
<comment type="caution">
    <text evidence="2">The sequence shown here is derived from an EMBL/GenBank/DDBJ whole genome shotgun (WGS) entry which is preliminary data.</text>
</comment>
<dbReference type="EMBL" id="JABVXQ010000001">
    <property type="protein sequence ID" value="KAF6131203.1"/>
    <property type="molecule type" value="Genomic_DNA"/>
</dbReference>
<feature type="region of interest" description="Disordered" evidence="1">
    <location>
        <begin position="1"/>
        <end position="20"/>
    </location>
</feature>
<evidence type="ECO:0000313" key="2">
    <source>
        <dbReference type="EMBL" id="KAF6131203.1"/>
    </source>
</evidence>
<protein>
    <submittedName>
        <fullName evidence="2">Uncharacterized protein</fullName>
    </submittedName>
</protein>
<dbReference type="AlphaFoldDB" id="A0A834BLB8"/>
<name>A0A834BLB8_9CHIR</name>
<proteinExistence type="predicted"/>
<sequence>MKSTVSPSSPTPGIIPPPWPDQSFSSLSAAVVFVPELKTNCPATVRNKTNKNWATLAQGQGSWNPIPNGHRRSGLTRPSPSEGRGWAASFPGSLSETQTLRLLPDLLDRNLPFGGELQGIGGWVRTCEFGKRWAGRLQWGNQSSWEGSFSRLPPAVPRADPPALTSCLSWRRWLRGLTSAPAGQAALFILIGPWSSQRLRDDTAFFFLLAPNPCSCPHTILPSLACRGPALLPSWGDMFMSQLPYWTYGTTSQPCADALEESTPFPGGNAAITLPCPRH</sequence>
<feature type="region of interest" description="Disordered" evidence="1">
    <location>
        <begin position="58"/>
        <end position="87"/>
    </location>
</feature>
<dbReference type="Proteomes" id="UP000664940">
    <property type="component" value="Unassembled WGS sequence"/>
</dbReference>
<organism evidence="2 3">
    <name type="scientific">Phyllostomus discolor</name>
    <name type="common">pale spear-nosed bat</name>
    <dbReference type="NCBI Taxonomy" id="89673"/>
    <lineage>
        <taxon>Eukaryota</taxon>
        <taxon>Metazoa</taxon>
        <taxon>Chordata</taxon>
        <taxon>Craniata</taxon>
        <taxon>Vertebrata</taxon>
        <taxon>Euteleostomi</taxon>
        <taxon>Mammalia</taxon>
        <taxon>Eutheria</taxon>
        <taxon>Laurasiatheria</taxon>
        <taxon>Chiroptera</taxon>
        <taxon>Yangochiroptera</taxon>
        <taxon>Phyllostomidae</taxon>
        <taxon>Phyllostominae</taxon>
        <taxon>Phyllostomus</taxon>
    </lineage>
</organism>
<accession>A0A834BLB8</accession>
<evidence type="ECO:0000313" key="3">
    <source>
        <dbReference type="Proteomes" id="UP000664940"/>
    </source>
</evidence>
<gene>
    <name evidence="2" type="ORF">HJG60_008073</name>
</gene>